<protein>
    <submittedName>
        <fullName evidence="6">Pyridine nucleotide-disulfide oxidoreductase</fullName>
    </submittedName>
</protein>
<dbReference type="Pfam" id="PF07992">
    <property type="entry name" value="Pyr_redox_2"/>
    <property type="match status" value="1"/>
</dbReference>
<dbReference type="PANTHER" id="PTHR43429">
    <property type="entry name" value="PYRIDINE NUCLEOTIDE-DISULFIDE OXIDOREDUCTASE DOMAIN-CONTAINING"/>
    <property type="match status" value="1"/>
</dbReference>
<dbReference type="Gene3D" id="3.50.50.60">
    <property type="entry name" value="FAD/NAD(P)-binding domain"/>
    <property type="match status" value="2"/>
</dbReference>
<feature type="domain" description="FAD/NAD(P)-binding" evidence="5">
    <location>
        <begin position="1"/>
        <end position="297"/>
    </location>
</feature>
<evidence type="ECO:0000259" key="5">
    <source>
        <dbReference type="Pfam" id="PF07992"/>
    </source>
</evidence>
<dbReference type="InterPro" id="IPR050260">
    <property type="entry name" value="FAD-bd_OxRdtase"/>
</dbReference>
<dbReference type="EMBL" id="VLKG01000002">
    <property type="protein sequence ID" value="TWH76538.1"/>
    <property type="molecule type" value="Genomic_DNA"/>
</dbReference>
<comment type="cofactor">
    <cofactor evidence="1">
        <name>FAD</name>
        <dbReference type="ChEBI" id="CHEBI:57692"/>
    </cofactor>
</comment>
<keyword evidence="3" id="KW-0285">Flavoprotein</keyword>
<dbReference type="RefSeq" id="WP_144570336.1">
    <property type="nucleotide sequence ID" value="NZ_VLKG01000002.1"/>
</dbReference>
<dbReference type="SUPFAM" id="SSF51905">
    <property type="entry name" value="FAD/NAD(P)-binding domain"/>
    <property type="match status" value="1"/>
</dbReference>
<organism evidence="6 7">
    <name type="scientific">Azomonas agilis</name>
    <dbReference type="NCBI Taxonomy" id="116849"/>
    <lineage>
        <taxon>Bacteria</taxon>
        <taxon>Pseudomonadati</taxon>
        <taxon>Pseudomonadota</taxon>
        <taxon>Gammaproteobacteria</taxon>
        <taxon>Pseudomonadales</taxon>
        <taxon>Pseudomonadaceae</taxon>
        <taxon>Azomonas</taxon>
    </lineage>
</organism>
<evidence type="ECO:0000256" key="3">
    <source>
        <dbReference type="ARBA" id="ARBA00022630"/>
    </source>
</evidence>
<evidence type="ECO:0000313" key="6">
    <source>
        <dbReference type="EMBL" id="TWH76538.1"/>
    </source>
</evidence>
<accession>A0A562J009</accession>
<evidence type="ECO:0000256" key="4">
    <source>
        <dbReference type="ARBA" id="ARBA00022827"/>
    </source>
</evidence>
<sequence>MKILIIGNGPAAISAAETLRAQDKGCEIVLLSKECVPFYSPCPLAEYVEGTVSRERLFLRAPDFYDQLGLQIHYGQAVTRIDSAARQVWAGDQAFSYDRLLLAHGSKAFVPPIPGLAGTQGVFELKTLADAEGVLARIPQAKRAVVIGSGFIGLEAVQALVHHGLQVTLLEAQNHVLPSMLDREMADIVEQQLIQHGVIVKTNHLAERVLSNAQGVCGVVAGGEEIPCELLICAAGVRADLSLLEGSGIASNRGILVDERMQTNVEGIYAAGDVIERPDAPDKHQVLPNWPNAVTTGRVAALNMLGIPRRHPGLEAVNVVRVFGLPIASFGVQQSEQVLRWHNGQGAVRKVLVSQERIVGGMLVGEVNGTGVLHELMKKGVNVAKFGERLTHPGFGYIHSMEPLRAIRWA</sequence>
<dbReference type="PRINTS" id="PR00368">
    <property type="entry name" value="FADPNR"/>
</dbReference>
<dbReference type="PRINTS" id="PR00411">
    <property type="entry name" value="PNDRDTASEI"/>
</dbReference>
<dbReference type="InterPro" id="IPR023753">
    <property type="entry name" value="FAD/NAD-binding_dom"/>
</dbReference>
<gene>
    <name evidence="6" type="ORF">LX59_00578</name>
</gene>
<proteinExistence type="inferred from homology"/>
<comment type="similarity">
    <text evidence="2">Belongs to the FAD-dependent oxidoreductase family.</text>
</comment>
<keyword evidence="4" id="KW-0274">FAD</keyword>
<dbReference type="AlphaFoldDB" id="A0A562J009"/>
<dbReference type="GO" id="GO:0016491">
    <property type="term" value="F:oxidoreductase activity"/>
    <property type="evidence" value="ECO:0007669"/>
    <property type="project" value="InterPro"/>
</dbReference>
<dbReference type="OrthoDB" id="9768666at2"/>
<dbReference type="Proteomes" id="UP000319627">
    <property type="component" value="Unassembled WGS sequence"/>
</dbReference>
<reference evidence="6 7" key="1">
    <citation type="submission" date="2019-07" db="EMBL/GenBank/DDBJ databases">
        <title>Genomic Encyclopedia of Type Strains, Phase I: the one thousand microbial genomes (KMG-I) project.</title>
        <authorList>
            <person name="Kyrpides N."/>
        </authorList>
    </citation>
    <scope>NUCLEOTIDE SEQUENCE [LARGE SCALE GENOMIC DNA]</scope>
    <source>
        <strain evidence="6 7">DSM 375</strain>
    </source>
</reference>
<comment type="caution">
    <text evidence="6">The sequence shown here is derived from an EMBL/GenBank/DDBJ whole genome shotgun (WGS) entry which is preliminary data.</text>
</comment>
<evidence type="ECO:0000256" key="2">
    <source>
        <dbReference type="ARBA" id="ARBA00006442"/>
    </source>
</evidence>
<keyword evidence="7" id="KW-1185">Reference proteome</keyword>
<evidence type="ECO:0000256" key="1">
    <source>
        <dbReference type="ARBA" id="ARBA00001974"/>
    </source>
</evidence>
<name>A0A562J009_9GAMM</name>
<dbReference type="InterPro" id="IPR036188">
    <property type="entry name" value="FAD/NAD-bd_sf"/>
</dbReference>
<evidence type="ECO:0000313" key="7">
    <source>
        <dbReference type="Proteomes" id="UP000319627"/>
    </source>
</evidence>
<dbReference type="PANTHER" id="PTHR43429:SF3">
    <property type="entry name" value="NITRITE REDUCTASE [NAD(P)H]"/>
    <property type="match status" value="1"/>
</dbReference>